<dbReference type="InterPro" id="IPR003961">
    <property type="entry name" value="FN3_dom"/>
</dbReference>
<feature type="compositionally biased region" description="Low complexity" evidence="1">
    <location>
        <begin position="403"/>
        <end position="416"/>
    </location>
</feature>
<feature type="compositionally biased region" description="Basic and acidic residues" evidence="1">
    <location>
        <begin position="585"/>
        <end position="621"/>
    </location>
</feature>
<dbReference type="Pfam" id="PF16892">
    <property type="entry name" value="CHS5_N"/>
    <property type="match status" value="1"/>
</dbReference>
<dbReference type="InterPro" id="IPR036116">
    <property type="entry name" value="FN3_sf"/>
</dbReference>
<feature type="compositionally biased region" description="Basic and acidic residues" evidence="1">
    <location>
        <begin position="482"/>
        <end position="497"/>
    </location>
</feature>
<dbReference type="PANTHER" id="PTHR47351">
    <property type="entry name" value="CHITIN BIOSYNTHESIS PROTEIN CHS5"/>
    <property type="match status" value="1"/>
</dbReference>
<accession>A0AA48IB80</accession>
<feature type="region of interest" description="Disordered" evidence="1">
    <location>
        <begin position="637"/>
        <end position="670"/>
    </location>
</feature>
<dbReference type="InterPro" id="IPR013783">
    <property type="entry name" value="Ig-like_fold"/>
</dbReference>
<dbReference type="Pfam" id="PF16893">
    <property type="entry name" value="fn3_2"/>
    <property type="match status" value="1"/>
</dbReference>
<proteinExistence type="predicted"/>
<dbReference type="Gene3D" id="3.40.50.10190">
    <property type="entry name" value="BRCT domain"/>
    <property type="match status" value="1"/>
</dbReference>
<dbReference type="PANTHER" id="PTHR47351:SF1">
    <property type="entry name" value="CHITIN BIOSYNTHESIS PROTEIN CHS5"/>
    <property type="match status" value="1"/>
</dbReference>
<dbReference type="PROSITE" id="PS50172">
    <property type="entry name" value="BRCT"/>
    <property type="match status" value="1"/>
</dbReference>
<feature type="compositionally biased region" description="Low complexity" evidence="1">
    <location>
        <begin position="537"/>
        <end position="547"/>
    </location>
</feature>
<protein>
    <recommendedName>
        <fullName evidence="6">BRCT domain-containing protein</fullName>
    </recommendedName>
</protein>
<dbReference type="GO" id="GO:0000747">
    <property type="term" value="P:conjugation with cellular fusion"/>
    <property type="evidence" value="ECO:0007669"/>
    <property type="project" value="TreeGrafter"/>
</dbReference>
<dbReference type="KEGG" id="ccac:CcaHIS019_0209740"/>
<dbReference type="GO" id="GO:0034044">
    <property type="term" value="C:exomer complex"/>
    <property type="evidence" value="ECO:0007669"/>
    <property type="project" value="TreeGrafter"/>
</dbReference>
<evidence type="ECO:0008006" key="6">
    <source>
        <dbReference type="Google" id="ProtNLM"/>
    </source>
</evidence>
<feature type="region of interest" description="Disordered" evidence="1">
    <location>
        <begin position="291"/>
        <end position="621"/>
    </location>
</feature>
<dbReference type="EMBL" id="AP028213">
    <property type="protein sequence ID" value="BEI89612.1"/>
    <property type="molecule type" value="Genomic_DNA"/>
</dbReference>
<dbReference type="InterPro" id="IPR052827">
    <property type="entry name" value="CHS_Export/Cell_Fusion_Reg"/>
</dbReference>
<feature type="domain" description="Fibronectin type-III" evidence="3">
    <location>
        <begin position="98"/>
        <end position="194"/>
    </location>
</feature>
<dbReference type="SUPFAM" id="SSF52113">
    <property type="entry name" value="BRCT domain"/>
    <property type="match status" value="1"/>
</dbReference>
<dbReference type="GeneID" id="85493483"/>
<dbReference type="InterPro" id="IPR031669">
    <property type="entry name" value="Fn3_2"/>
</dbReference>
<dbReference type="Gene3D" id="2.60.40.10">
    <property type="entry name" value="Immunoglobulins"/>
    <property type="match status" value="1"/>
</dbReference>
<dbReference type="PROSITE" id="PS50853">
    <property type="entry name" value="FN3"/>
    <property type="match status" value="1"/>
</dbReference>
<gene>
    <name evidence="4" type="ORF">CcaverHIS019_0209740</name>
</gene>
<dbReference type="Proteomes" id="UP001233271">
    <property type="component" value="Chromosome 2"/>
</dbReference>
<feature type="compositionally biased region" description="Low complexity" evidence="1">
    <location>
        <begin position="292"/>
        <end position="306"/>
    </location>
</feature>
<dbReference type="SMART" id="SM00060">
    <property type="entry name" value="FN3"/>
    <property type="match status" value="1"/>
</dbReference>
<feature type="compositionally biased region" description="Polar residues" evidence="1">
    <location>
        <begin position="343"/>
        <end position="360"/>
    </location>
</feature>
<dbReference type="AlphaFoldDB" id="A0AA48IB80"/>
<dbReference type="GO" id="GO:0005802">
    <property type="term" value="C:trans-Golgi network"/>
    <property type="evidence" value="ECO:0007669"/>
    <property type="project" value="TreeGrafter"/>
</dbReference>
<keyword evidence="5" id="KW-1185">Reference proteome</keyword>
<evidence type="ECO:0000313" key="4">
    <source>
        <dbReference type="EMBL" id="BEI89612.1"/>
    </source>
</evidence>
<organism evidence="4 5">
    <name type="scientific">Cutaneotrichosporon cavernicola</name>
    <dbReference type="NCBI Taxonomy" id="279322"/>
    <lineage>
        <taxon>Eukaryota</taxon>
        <taxon>Fungi</taxon>
        <taxon>Dikarya</taxon>
        <taxon>Basidiomycota</taxon>
        <taxon>Agaricomycotina</taxon>
        <taxon>Tremellomycetes</taxon>
        <taxon>Trichosporonales</taxon>
        <taxon>Trichosporonaceae</taxon>
        <taxon>Cutaneotrichosporon</taxon>
    </lineage>
</organism>
<sequence>MAAKQRGSSDASKQNKMEKFTFTLGKLDAGMAILLGPNSHLLEFPSLLIPEPSPNEPPLGPGSILTITVTRDLEAERTAQSSFERLQASILDAFGTNPPTKPELQILNVTQTSVALEWNELYLGSATFRGLEMYRNGQRWGRVGGEVGTKDEKTEWKTGGLQSGEEYTFQLVMKTTAGTFPSNLIRVRTHTMDNLTGLYPTFGSIEPATLLSQLRTCLTDIGAREAPHISTATTHFVCSSALLSDGDNGSGSHIDEAYEKAVAANLPVVSPSWLLAVAAERRLVPIANYLLPSPSAPRDSSSGSAPFRRPSDLKHSSLPVGGSGSPVREQPEVRSPSPETVARMSNTGPAMSPSSRQGSFAPSVERSGSLGNERKTSTGGPVTQQRSRSPRPESDGRLDRGFKFPTSGSGSGSKPTPHIRTQLSDGDESIASPVMQTPIVHIQAPSTDGPISAPVGYTPMEEEIKEVKEIDGPPAYDQPDAAGKDSTEAREEFKGDSDVQTAPAQETASPTSKPVTKSRKEAEADLAATNVGKAEEPVVGATAAAETAESDGPAGEVPIEKPSTNDATVGSAAETEDANSEEGVADLRKKPEVVVELDTDKKEMAVKADGDEAQSDPKEAGEDIALVDTPDEAKAKAAVSSENPASLIDTNEEVKAGEVIKEKEDVKPSA</sequence>
<evidence type="ECO:0000259" key="3">
    <source>
        <dbReference type="PROSITE" id="PS50853"/>
    </source>
</evidence>
<dbReference type="GO" id="GO:0006893">
    <property type="term" value="P:Golgi to plasma membrane transport"/>
    <property type="evidence" value="ECO:0007669"/>
    <property type="project" value="TreeGrafter"/>
</dbReference>
<feature type="compositionally biased region" description="Basic and acidic residues" evidence="1">
    <location>
        <begin position="652"/>
        <end position="670"/>
    </location>
</feature>
<dbReference type="InterPro" id="IPR031673">
    <property type="entry name" value="Chs5_N"/>
</dbReference>
<dbReference type="InterPro" id="IPR001357">
    <property type="entry name" value="BRCT_dom"/>
</dbReference>
<feature type="domain" description="BRCT" evidence="2">
    <location>
        <begin position="190"/>
        <end position="291"/>
    </location>
</feature>
<dbReference type="RefSeq" id="XP_060454878.1">
    <property type="nucleotide sequence ID" value="XM_060598046.1"/>
</dbReference>
<evidence type="ECO:0000259" key="2">
    <source>
        <dbReference type="PROSITE" id="PS50172"/>
    </source>
</evidence>
<feature type="compositionally biased region" description="Basic and acidic residues" evidence="1">
    <location>
        <begin position="390"/>
        <end position="402"/>
    </location>
</feature>
<dbReference type="InterPro" id="IPR036420">
    <property type="entry name" value="BRCT_dom_sf"/>
</dbReference>
<feature type="compositionally biased region" description="Polar residues" evidence="1">
    <location>
        <begin position="377"/>
        <end position="387"/>
    </location>
</feature>
<dbReference type="CDD" id="cd00063">
    <property type="entry name" value="FN3"/>
    <property type="match status" value="1"/>
</dbReference>
<dbReference type="SUPFAM" id="SSF49265">
    <property type="entry name" value="Fibronectin type III"/>
    <property type="match status" value="1"/>
</dbReference>
<feature type="compositionally biased region" description="Acidic residues" evidence="1">
    <location>
        <begin position="574"/>
        <end position="584"/>
    </location>
</feature>
<feature type="compositionally biased region" description="Polar residues" evidence="1">
    <location>
        <begin position="498"/>
        <end position="515"/>
    </location>
</feature>
<dbReference type="GO" id="GO:0046983">
    <property type="term" value="F:protein dimerization activity"/>
    <property type="evidence" value="ECO:0007669"/>
    <property type="project" value="InterPro"/>
</dbReference>
<reference evidence="4" key="1">
    <citation type="journal article" date="2023" name="BMC Genomics">
        <title>Chromosome-level genome assemblies of Cutaneotrichosporon spp. (Trichosporonales, Basidiomycota) reveal imbalanced evolution between nucleotide sequences and chromosome synteny.</title>
        <authorList>
            <person name="Kobayashi Y."/>
            <person name="Kayamori A."/>
            <person name="Aoki K."/>
            <person name="Shiwa Y."/>
            <person name="Matsutani M."/>
            <person name="Fujita N."/>
            <person name="Sugita T."/>
            <person name="Iwasaki W."/>
            <person name="Tanaka N."/>
            <person name="Takashima M."/>
        </authorList>
    </citation>
    <scope>NUCLEOTIDE SEQUENCE</scope>
    <source>
        <strain evidence="4">HIS019</strain>
    </source>
</reference>
<dbReference type="Gene3D" id="6.20.120.50">
    <property type="match status" value="1"/>
</dbReference>
<evidence type="ECO:0000313" key="5">
    <source>
        <dbReference type="Proteomes" id="UP001233271"/>
    </source>
</evidence>
<name>A0AA48IB80_9TREE</name>
<evidence type="ECO:0000256" key="1">
    <source>
        <dbReference type="SAM" id="MobiDB-lite"/>
    </source>
</evidence>